<dbReference type="AlphaFoldDB" id="I0H3E0"/>
<keyword evidence="2" id="KW-1003">Cell membrane</keyword>
<feature type="domain" description="ABC3 transporter permease C-terminal" evidence="8">
    <location>
        <begin position="803"/>
        <end position="910"/>
    </location>
</feature>
<dbReference type="GO" id="GO:0005886">
    <property type="term" value="C:plasma membrane"/>
    <property type="evidence" value="ECO:0007669"/>
    <property type="project" value="UniProtKB-SubCell"/>
</dbReference>
<dbReference type="Proteomes" id="UP000007882">
    <property type="component" value="Chromosome"/>
</dbReference>
<comment type="subcellular location">
    <subcellularLocation>
        <location evidence="1">Cell membrane</location>
        <topology evidence="1">Multi-pass membrane protein</topology>
    </subcellularLocation>
</comment>
<dbReference type="InterPro" id="IPR003838">
    <property type="entry name" value="ABC3_permease_C"/>
</dbReference>
<evidence type="ECO:0000256" key="5">
    <source>
        <dbReference type="ARBA" id="ARBA00023136"/>
    </source>
</evidence>
<evidence type="ECO:0000313" key="10">
    <source>
        <dbReference type="Proteomes" id="UP000007882"/>
    </source>
</evidence>
<dbReference type="KEGG" id="ams:AMIS_23070"/>
<keyword evidence="10" id="KW-1185">Reference proteome</keyword>
<feature type="transmembrane region" description="Helical" evidence="7">
    <location>
        <begin position="797"/>
        <end position="821"/>
    </location>
</feature>
<sequence length="932" mass="95103">MKLPLPHWPSVRGRARADAVPLLLTAVVVTVVAALSSAVPVLLRSTADEAVQDAVRRAGSTADVTATARWEEPDDGQNGRIRMPRLADDVTALRERALGELGADLRGALLPPVAGLISPTLKITDGSVLRTLRLAYLSAADGPAVTWTAGQAPGPTAEGFAEMPYFDGPPWTVGIGLSETVAAQLGVRPGDHIPLADEFGDKKDVLVSGVYRPADPADPAWRIAPWLLEPRSGADGIGSTRFGALLSADSLPDARLAFKPDEMRRTVWFSPDPDVLTWQSAERITATAVALKATSASSSAFDASSTWNTQLDAVLRDVRAQIDAATAQASVLLIAVLTVAVLVLLLAAALLVRRRAGALAVARQRGAGLPVLALELVVESAAVTVVAAAAGVGLARTLVSSFWVSPWVVPVIVAGVLAAPVLGVVAAGRATRDRRAPANRSARRQLVRTVQLRRIAGELAVVAVAAGAFAALHQRGVAPGGAVALPAAAPALGVLVGALVLLRVMPAVTGVVLRWALRSRRPLAVFGAARAADGGGRALPLVAVVGAAGLAVFGGVVAGTVDEGLRDGSWRSVGADARIDLAVEGAARDVAGKVAGQDGVSHVAAGWVSDGVRVVTDEVTAVPRLVAVDAAAFRELVGNTPLPDGALLGPLVTAGVPSPQPSSSSGQPSASPSPQSSRTPGDISNISSLPVPALVLSADGSLQPGMKLQLLREDFPAVPLTAVGPAPAIGGAADVVVVDAGALAAAGMPADPNTIWLTGPGAARAAASTGIAADVVTRTDVLRERRDAPLVSGLRHLAWASTGVLLALGVLGFALSAAATAPERWQTLTRLRTIGLRPRDARTVATAELLPLAVLAAIAGPALGVLVAWVTLGPLALRLLTGQSADPLPSLPWTVLGAVAGAFVLVALVIPPVESMIRRRQRLSEVLRVGTP</sequence>
<keyword evidence="5 7" id="KW-0472">Membrane</keyword>
<protein>
    <submittedName>
        <fullName evidence="9">Putative permease</fullName>
    </submittedName>
</protein>
<feature type="transmembrane region" description="Helical" evidence="7">
    <location>
        <begin position="849"/>
        <end position="871"/>
    </location>
</feature>
<feature type="transmembrane region" description="Helical" evidence="7">
    <location>
        <begin position="452"/>
        <end position="472"/>
    </location>
</feature>
<reference evidence="9 10" key="1">
    <citation type="submission" date="2012-02" db="EMBL/GenBank/DDBJ databases">
        <title>Complete genome sequence of Actinoplanes missouriensis 431 (= NBRC 102363).</title>
        <authorList>
            <person name="Ohnishi Y."/>
            <person name="Ishikawa J."/>
            <person name="Sekine M."/>
            <person name="Hosoyama A."/>
            <person name="Harada T."/>
            <person name="Narita H."/>
            <person name="Hata T."/>
            <person name="Konno Y."/>
            <person name="Tutikane K."/>
            <person name="Fujita N."/>
            <person name="Horinouchi S."/>
            <person name="Hayakawa M."/>
        </authorList>
    </citation>
    <scope>NUCLEOTIDE SEQUENCE [LARGE SCALE GENOMIC DNA]</scope>
    <source>
        <strain evidence="10">ATCC 14538 / DSM 43046 / CBS 188.64 / JCM 3121 / NBRC 102363 / NCIMB 12654 / NRRL B-3342 / UNCC 431</strain>
    </source>
</reference>
<feature type="transmembrane region" description="Helical" evidence="7">
    <location>
        <begin position="538"/>
        <end position="561"/>
    </location>
</feature>
<evidence type="ECO:0000256" key="7">
    <source>
        <dbReference type="SAM" id="Phobius"/>
    </source>
</evidence>
<dbReference type="OrthoDB" id="3782729at2"/>
<proteinExistence type="predicted"/>
<dbReference type="Pfam" id="PF02687">
    <property type="entry name" value="FtsX"/>
    <property type="match status" value="1"/>
</dbReference>
<gene>
    <name evidence="9" type="ordered locus">AMIS_23070</name>
</gene>
<dbReference type="RefSeq" id="WP_014442422.1">
    <property type="nucleotide sequence ID" value="NC_017093.1"/>
</dbReference>
<accession>I0H3E0</accession>
<keyword evidence="3 7" id="KW-0812">Transmembrane</keyword>
<evidence type="ECO:0000256" key="3">
    <source>
        <dbReference type="ARBA" id="ARBA00022692"/>
    </source>
</evidence>
<name>I0H3E0_ACTM4</name>
<feature type="transmembrane region" description="Helical" evidence="7">
    <location>
        <begin position="372"/>
        <end position="395"/>
    </location>
</feature>
<dbReference type="PATRIC" id="fig|512565.3.peg.2303"/>
<evidence type="ECO:0000259" key="8">
    <source>
        <dbReference type="Pfam" id="PF02687"/>
    </source>
</evidence>
<feature type="transmembrane region" description="Helical" evidence="7">
    <location>
        <begin position="492"/>
        <end position="517"/>
    </location>
</feature>
<dbReference type="STRING" id="512565.AMIS_23070"/>
<feature type="region of interest" description="Disordered" evidence="6">
    <location>
        <begin position="650"/>
        <end position="684"/>
    </location>
</feature>
<evidence type="ECO:0000256" key="1">
    <source>
        <dbReference type="ARBA" id="ARBA00004651"/>
    </source>
</evidence>
<dbReference type="eggNOG" id="COG0577">
    <property type="taxonomic scope" value="Bacteria"/>
</dbReference>
<dbReference type="EMBL" id="AP012319">
    <property type="protein sequence ID" value="BAL87527.1"/>
    <property type="molecule type" value="Genomic_DNA"/>
</dbReference>
<evidence type="ECO:0000313" key="9">
    <source>
        <dbReference type="EMBL" id="BAL87527.1"/>
    </source>
</evidence>
<feature type="transmembrane region" description="Helical" evidence="7">
    <location>
        <begin position="891"/>
        <end position="913"/>
    </location>
</feature>
<organism evidence="9 10">
    <name type="scientific">Actinoplanes missouriensis (strain ATCC 14538 / DSM 43046 / CBS 188.64 / JCM 3121 / NBRC 102363 / NCIMB 12654 / NRRL B-3342 / UNCC 431)</name>
    <dbReference type="NCBI Taxonomy" id="512565"/>
    <lineage>
        <taxon>Bacteria</taxon>
        <taxon>Bacillati</taxon>
        <taxon>Actinomycetota</taxon>
        <taxon>Actinomycetes</taxon>
        <taxon>Micromonosporales</taxon>
        <taxon>Micromonosporaceae</taxon>
        <taxon>Actinoplanes</taxon>
    </lineage>
</organism>
<evidence type="ECO:0000256" key="6">
    <source>
        <dbReference type="SAM" id="MobiDB-lite"/>
    </source>
</evidence>
<evidence type="ECO:0000256" key="2">
    <source>
        <dbReference type="ARBA" id="ARBA00022475"/>
    </source>
</evidence>
<dbReference type="HOGENOM" id="CLU_013835_1_0_11"/>
<evidence type="ECO:0000256" key="4">
    <source>
        <dbReference type="ARBA" id="ARBA00022989"/>
    </source>
</evidence>
<keyword evidence="4 7" id="KW-1133">Transmembrane helix</keyword>
<feature type="transmembrane region" description="Helical" evidence="7">
    <location>
        <begin position="407"/>
        <end position="431"/>
    </location>
</feature>
<feature type="compositionally biased region" description="Low complexity" evidence="6">
    <location>
        <begin position="661"/>
        <end position="677"/>
    </location>
</feature>
<feature type="transmembrane region" description="Helical" evidence="7">
    <location>
        <begin position="331"/>
        <end position="352"/>
    </location>
</feature>